<feature type="compositionally biased region" description="Polar residues" evidence="1">
    <location>
        <begin position="1"/>
        <end position="10"/>
    </location>
</feature>
<dbReference type="EMBL" id="CAWYQH010000002">
    <property type="protein sequence ID" value="CAK8673555.1"/>
    <property type="molecule type" value="Genomic_DNA"/>
</dbReference>
<reference evidence="2 3" key="1">
    <citation type="submission" date="2024-02" db="EMBL/GenBank/DDBJ databases">
        <authorList>
            <person name="Daric V."/>
            <person name="Darras S."/>
        </authorList>
    </citation>
    <scope>NUCLEOTIDE SEQUENCE [LARGE SCALE GENOMIC DNA]</scope>
</reference>
<accession>A0ABP0F1G4</accession>
<feature type="region of interest" description="Disordered" evidence="1">
    <location>
        <begin position="1"/>
        <end position="96"/>
    </location>
</feature>
<protein>
    <submittedName>
        <fullName evidence="2">Uncharacterized protein</fullName>
    </submittedName>
</protein>
<dbReference type="Proteomes" id="UP001642483">
    <property type="component" value="Unassembled WGS sequence"/>
</dbReference>
<organism evidence="2 3">
    <name type="scientific">Clavelina lepadiformis</name>
    <name type="common">Light-bulb sea squirt</name>
    <name type="synonym">Ascidia lepadiformis</name>
    <dbReference type="NCBI Taxonomy" id="159417"/>
    <lineage>
        <taxon>Eukaryota</taxon>
        <taxon>Metazoa</taxon>
        <taxon>Chordata</taxon>
        <taxon>Tunicata</taxon>
        <taxon>Ascidiacea</taxon>
        <taxon>Aplousobranchia</taxon>
        <taxon>Clavelinidae</taxon>
        <taxon>Clavelina</taxon>
    </lineage>
</organism>
<gene>
    <name evidence="2" type="ORF">CVLEPA_LOCUS3338</name>
</gene>
<evidence type="ECO:0000256" key="1">
    <source>
        <dbReference type="SAM" id="MobiDB-lite"/>
    </source>
</evidence>
<keyword evidence="3" id="KW-1185">Reference proteome</keyword>
<comment type="caution">
    <text evidence="2">The sequence shown here is derived from an EMBL/GenBank/DDBJ whole genome shotgun (WGS) entry which is preliminary data.</text>
</comment>
<sequence>MAEVSTTTAVYDQVGNPCLESSSLRPTKMYDPKPKTPPPSPKKVGYSGVNDKVSDKHKNFKRRDTPRALSVKKKSHSYKPGFKESFEEVDEMEGTS</sequence>
<feature type="compositionally biased region" description="Acidic residues" evidence="1">
    <location>
        <begin position="87"/>
        <end position="96"/>
    </location>
</feature>
<name>A0ABP0F1G4_CLALP</name>
<evidence type="ECO:0000313" key="3">
    <source>
        <dbReference type="Proteomes" id="UP001642483"/>
    </source>
</evidence>
<evidence type="ECO:0000313" key="2">
    <source>
        <dbReference type="EMBL" id="CAK8673555.1"/>
    </source>
</evidence>
<proteinExistence type="predicted"/>
<feature type="compositionally biased region" description="Basic and acidic residues" evidence="1">
    <location>
        <begin position="52"/>
        <end position="66"/>
    </location>
</feature>